<dbReference type="Pfam" id="PF07992">
    <property type="entry name" value="Pyr_redox_2"/>
    <property type="match status" value="1"/>
</dbReference>
<dbReference type="PANTHER" id="PTHR43578:SF3">
    <property type="entry name" value="NADH-QUINONE OXIDOREDUCTASE SUBUNIT F"/>
    <property type="match status" value="1"/>
</dbReference>
<keyword evidence="4" id="KW-0408">Iron</keyword>
<dbReference type="FunFam" id="1.20.1440.230:FF:000001">
    <property type="entry name" value="Mitochondrial NADH dehydrogenase flavoprotein 1"/>
    <property type="match status" value="1"/>
</dbReference>
<evidence type="ECO:0000259" key="6">
    <source>
        <dbReference type="SMART" id="SM00928"/>
    </source>
</evidence>
<dbReference type="PRINTS" id="PR00419">
    <property type="entry name" value="ADXRDTASE"/>
</dbReference>
<evidence type="ECO:0000256" key="3">
    <source>
        <dbReference type="ARBA" id="ARBA00022723"/>
    </source>
</evidence>
<dbReference type="Gene3D" id="6.10.250.1450">
    <property type="match status" value="1"/>
</dbReference>
<dbReference type="Pfam" id="PF14691">
    <property type="entry name" value="Fer4_20"/>
    <property type="match status" value="1"/>
</dbReference>
<evidence type="ECO:0000313" key="7">
    <source>
        <dbReference type="EMBL" id="SHJ51136.1"/>
    </source>
</evidence>
<dbReference type="STRING" id="1121476.SAMN02745751_02736"/>
<sequence>MSKTIRSSEELKKISNAFKDKMKKYTHTVNLCYGAGCLSSDSKSICEALERELEKQGLSESVKVNNTGCMGMCAEGPMMVVNPGMILYCRLTEDKIREIVDSHIINGKLLEKYCYFDKKTKEYITAMNDIEFYKKQYKIVLKNCGRIDFNSLKEYIANDGYSAIEKVLSSMSREEAVDIISKSGLRGRGGGGFPTGLKWKLAMKSDEKEKYVICNADEGDPGAFMDRSLVEGDPHSVIEGMMIAGYCIGAEKGVVYVRAEYPLAIDRLGRAIQKARQKGLLGMDIFNSGFNFDIEVRIGAGAFVCGEETALMNSVEGRRGEPRQKPPYPSDEGLFKKPTIINNVETFGNIASIILKGADWFSSIGTENSKGTKIFALAGDINNTGIIEVPMGISLGEIVYDIGGGIPSDKKFKVAQTGGPSGGCLTQEHLNTPIDYDSLTELGAIMGSGGLVCMDEDTCMVDVARYFMEFVQDESCGKCVACRIGTKRMLEILERITQGQGTDSDIEDLKDLGRVIKDTALCGLGQTAPNPVLSTLKYFMDEYLQHIEEGYCTAGVCGELFLSPCENACPANINVPGYLALVARGRIEDAYNLIRQENPFPAVCGDICTHPCEYKCRRAQIDEAIAISDIKKYIAEQVLNSDKPIKTTTHPKNGKKVAIIGAGPSGLTCGYYLARLGYDIDVYEEQNVAGGVLAFGIPQYRLPKEILKKEIDSIRQAGVNIILNHKVGKDIEFEQLKKDYDALYIATGTQFSRKVGIEGENLKGVYHGLDFLKDVNLNKEVPIGRKVAVIGGGNTAIDAARVALRMGAEEVHILYRRRIEDMPADKREIRDAMEEGIQIHELVMPLEIAGSSENGVEKIICSRINLEGFDSKGRRKPVKRENSEFDFEVDMVIPAVSQYSDLPFISKDEVELTGYGSFVIDSKNNMTSMEGVFAGGDVVRGSDVVITAIADGKKSAVEIDKYLGGTGELNKGEEIEIPDDFEEHEIFEHERFPMKILSSDKRKNNFDEVNKGYHRLNAMAEAMRCLRCDRRI</sequence>
<dbReference type="SMART" id="SM00928">
    <property type="entry name" value="NADH_4Fe-4S"/>
    <property type="match status" value="1"/>
</dbReference>
<keyword evidence="5" id="KW-0411">Iron-sulfur</keyword>
<reference evidence="7 8" key="1">
    <citation type="submission" date="2016-11" db="EMBL/GenBank/DDBJ databases">
        <authorList>
            <person name="Jaros S."/>
            <person name="Januszkiewicz K."/>
            <person name="Wedrychowicz H."/>
        </authorList>
    </citation>
    <scope>NUCLEOTIDE SEQUENCE [LARGE SCALE GENOMIC DNA]</scope>
    <source>
        <strain evidence="7 8">DSM 17477</strain>
    </source>
</reference>
<evidence type="ECO:0000256" key="2">
    <source>
        <dbReference type="ARBA" id="ARBA00022485"/>
    </source>
</evidence>
<dbReference type="InterPro" id="IPR036188">
    <property type="entry name" value="FAD/NAD-bd_sf"/>
</dbReference>
<evidence type="ECO:0000256" key="4">
    <source>
        <dbReference type="ARBA" id="ARBA00023004"/>
    </source>
</evidence>
<evidence type="ECO:0000256" key="1">
    <source>
        <dbReference type="ARBA" id="ARBA00007523"/>
    </source>
</evidence>
<name>A0A1M6JWT4_9FIRM</name>
<evidence type="ECO:0000313" key="8">
    <source>
        <dbReference type="Proteomes" id="UP000184052"/>
    </source>
</evidence>
<keyword evidence="2" id="KW-0004">4Fe-4S</keyword>
<dbReference type="InterPro" id="IPR023753">
    <property type="entry name" value="FAD/NAD-binding_dom"/>
</dbReference>
<keyword evidence="3" id="KW-0479">Metal-binding</keyword>
<dbReference type="GO" id="GO:0046872">
    <property type="term" value="F:metal ion binding"/>
    <property type="evidence" value="ECO:0007669"/>
    <property type="project" value="UniProtKB-KW"/>
</dbReference>
<dbReference type="Gene3D" id="1.20.1440.230">
    <property type="entry name" value="NADH-ubiquinone oxidoreductase 51kDa subunit, iron-sulphur binding domain"/>
    <property type="match status" value="1"/>
</dbReference>
<dbReference type="RefSeq" id="WP_073050130.1">
    <property type="nucleotide sequence ID" value="NZ_FQZL01000023.1"/>
</dbReference>
<dbReference type="PANTHER" id="PTHR43578">
    <property type="entry name" value="NADH-QUINONE OXIDOREDUCTASE SUBUNIT F"/>
    <property type="match status" value="1"/>
</dbReference>
<dbReference type="GO" id="GO:0051539">
    <property type="term" value="F:4 iron, 4 sulfur cluster binding"/>
    <property type="evidence" value="ECO:0007669"/>
    <property type="project" value="UniProtKB-KW"/>
</dbReference>
<dbReference type="SUPFAM" id="SSF140490">
    <property type="entry name" value="Nqo1C-terminal domain-like"/>
    <property type="match status" value="1"/>
</dbReference>
<accession>A0A1M6JWT4</accession>
<gene>
    <name evidence="7" type="ORF">SAMN02745751_02736</name>
</gene>
<keyword evidence="8" id="KW-1185">Reference proteome</keyword>
<dbReference type="AlphaFoldDB" id="A0A1M6JWT4"/>
<dbReference type="FunFam" id="3.40.50.11540:FF:000001">
    <property type="entry name" value="NADH dehydrogenase [ubiquinone] flavoprotein 1, mitochondrial"/>
    <property type="match status" value="1"/>
</dbReference>
<dbReference type="SUPFAM" id="SSF142019">
    <property type="entry name" value="Nqo1 FMN-binding domain-like"/>
    <property type="match status" value="1"/>
</dbReference>
<dbReference type="Gene3D" id="3.40.30.10">
    <property type="entry name" value="Glutaredoxin"/>
    <property type="match status" value="1"/>
</dbReference>
<dbReference type="OrthoDB" id="9761899at2"/>
<dbReference type="SUPFAM" id="SSF51971">
    <property type="entry name" value="Nucleotide-binding domain"/>
    <property type="match status" value="1"/>
</dbReference>
<dbReference type="InterPro" id="IPR036249">
    <property type="entry name" value="Thioredoxin-like_sf"/>
</dbReference>
<evidence type="ECO:0000256" key="5">
    <source>
        <dbReference type="ARBA" id="ARBA00023014"/>
    </source>
</evidence>
<dbReference type="InterPro" id="IPR019575">
    <property type="entry name" value="Nuop51_4Fe4S-bd"/>
</dbReference>
<dbReference type="SUPFAM" id="SSF46548">
    <property type="entry name" value="alpha-helical ferredoxin"/>
    <property type="match status" value="1"/>
</dbReference>
<dbReference type="EMBL" id="FQZL01000023">
    <property type="protein sequence ID" value="SHJ51136.1"/>
    <property type="molecule type" value="Genomic_DNA"/>
</dbReference>
<feature type="domain" description="NADH-ubiquinone oxidoreductase 51kDa subunit iron-sulphur binding" evidence="6">
    <location>
        <begin position="461"/>
        <end position="506"/>
    </location>
</feature>
<dbReference type="Gene3D" id="3.50.50.60">
    <property type="entry name" value="FAD/NAD(P)-binding domain"/>
    <property type="match status" value="3"/>
</dbReference>
<protein>
    <submittedName>
        <fullName evidence="7">NADH-quinone oxidoreductase subunit F</fullName>
    </submittedName>
</protein>
<dbReference type="InterPro" id="IPR037225">
    <property type="entry name" value="Nuo51_FMN-bd_sf"/>
</dbReference>
<dbReference type="InterPro" id="IPR028261">
    <property type="entry name" value="DPD_II"/>
</dbReference>
<dbReference type="Gene3D" id="3.40.50.11540">
    <property type="entry name" value="NADH-ubiquinone oxidoreductase 51kDa subunit"/>
    <property type="match status" value="1"/>
</dbReference>
<dbReference type="GO" id="GO:0016491">
    <property type="term" value="F:oxidoreductase activity"/>
    <property type="evidence" value="ECO:0007669"/>
    <property type="project" value="InterPro"/>
</dbReference>
<dbReference type="SUPFAM" id="SSF52833">
    <property type="entry name" value="Thioredoxin-like"/>
    <property type="match status" value="1"/>
</dbReference>
<dbReference type="Pfam" id="PF10589">
    <property type="entry name" value="NADH_4Fe-4S"/>
    <property type="match status" value="1"/>
</dbReference>
<dbReference type="InterPro" id="IPR011538">
    <property type="entry name" value="Nuo51_FMN-bd"/>
</dbReference>
<dbReference type="Gene3D" id="3.10.20.600">
    <property type="match status" value="1"/>
</dbReference>
<dbReference type="Pfam" id="PF01512">
    <property type="entry name" value="Complex1_51K"/>
    <property type="match status" value="1"/>
</dbReference>
<proteinExistence type="inferred from homology"/>
<comment type="similarity">
    <text evidence="1">Belongs to the complex I 51 kDa subunit family.</text>
</comment>
<dbReference type="Proteomes" id="UP000184052">
    <property type="component" value="Unassembled WGS sequence"/>
</dbReference>
<dbReference type="SUPFAM" id="SSF142984">
    <property type="entry name" value="Nqo1 middle domain-like"/>
    <property type="match status" value="1"/>
</dbReference>
<dbReference type="InterPro" id="IPR037207">
    <property type="entry name" value="Nuop51_4Fe4S-bd_sf"/>
</dbReference>
<dbReference type="CDD" id="cd02980">
    <property type="entry name" value="TRX_Fd_family"/>
    <property type="match status" value="1"/>
</dbReference>
<dbReference type="Pfam" id="PF01257">
    <property type="entry name" value="2Fe-2S_thioredx"/>
    <property type="match status" value="1"/>
</dbReference>
<organism evidence="7 8">
    <name type="scientific">Dethiosulfatibacter aminovorans DSM 17477</name>
    <dbReference type="NCBI Taxonomy" id="1121476"/>
    <lineage>
        <taxon>Bacteria</taxon>
        <taxon>Bacillati</taxon>
        <taxon>Bacillota</taxon>
        <taxon>Tissierellia</taxon>
        <taxon>Dethiosulfatibacter</taxon>
    </lineage>
</organism>